<dbReference type="RefSeq" id="WP_345415468.1">
    <property type="nucleotide sequence ID" value="NZ_BAABHO010000020.1"/>
</dbReference>
<dbReference type="EMBL" id="BAABHO010000020">
    <property type="protein sequence ID" value="GAA4791108.1"/>
    <property type="molecule type" value="Genomic_DNA"/>
</dbReference>
<dbReference type="Proteomes" id="UP001500928">
    <property type="component" value="Unassembled WGS sequence"/>
</dbReference>
<dbReference type="Gene3D" id="3.40.1080.20">
    <property type="entry name" value="Acetyl-CoA hydrolase/transferase C-terminal domain"/>
    <property type="match status" value="1"/>
</dbReference>
<sequence length="430" mass="45966">MTPGVQDMIAAARRPAEAVLEHVGPGSQIVANSSNGDPATVLDALEAAGDRLDGVRVHQMLAPRPRPSIEGKIPGLRHVSWFLSPATRDAFRAGHCDLVPNNFSDVPRLMRRSVRPDLVIASVSPPDRHGYFSLGTDATYSAAFIGEVPFFVEVNARMPRTFGGNQLHISDVVGWCEADRAMAELPTPVATDRDRAIAALVAERIPDGATLQIGIGAVPDMVLASLHGHRELGVHSEVFGTGFVDLVEAGVVTGTRKATHRGKIVTTSALGSQRLFDFIADNGGVEFHPVDHTNDPWNIAREPLIRSVNATLEVDFLGQCASESLGSQYFSSSGGQPDFARGAIMAEDGAAFIVLHSATHDDTVSRIVPQLQPGAAVTTFKNIVDHVVTEYGVAELRGASVAERTSRLIAIAHPNFRDELTAQARAMGYL</sequence>
<dbReference type="InterPro" id="IPR037171">
    <property type="entry name" value="NagB/RpiA_transferase-like"/>
</dbReference>
<evidence type="ECO:0000256" key="1">
    <source>
        <dbReference type="ARBA" id="ARBA00009632"/>
    </source>
</evidence>
<dbReference type="PANTHER" id="PTHR21432:SF20">
    <property type="entry name" value="ACETYL-COA HYDROLASE"/>
    <property type="match status" value="1"/>
</dbReference>
<feature type="domain" description="Acetyl-CoA hydrolase/transferase N-terminal" evidence="3">
    <location>
        <begin position="77"/>
        <end position="179"/>
    </location>
</feature>
<keyword evidence="2" id="KW-0808">Transferase</keyword>
<dbReference type="GO" id="GO:0016787">
    <property type="term" value="F:hydrolase activity"/>
    <property type="evidence" value="ECO:0007669"/>
    <property type="project" value="UniProtKB-KW"/>
</dbReference>
<dbReference type="Pfam" id="PF02550">
    <property type="entry name" value="AcetylCoA_hydro"/>
    <property type="match status" value="1"/>
</dbReference>
<evidence type="ECO:0000256" key="2">
    <source>
        <dbReference type="ARBA" id="ARBA00022679"/>
    </source>
</evidence>
<dbReference type="Gene3D" id="3.40.1080.10">
    <property type="entry name" value="Glutaconate Coenzyme A-transferase"/>
    <property type="match status" value="1"/>
</dbReference>
<feature type="domain" description="Acetyl-CoA hydrolase/transferase C-terminal" evidence="4">
    <location>
        <begin position="271"/>
        <end position="424"/>
    </location>
</feature>
<keyword evidence="6" id="KW-1185">Reference proteome</keyword>
<name>A0ABP9B6I5_9PSEU</name>
<evidence type="ECO:0000313" key="5">
    <source>
        <dbReference type="EMBL" id="GAA4791108.1"/>
    </source>
</evidence>
<accession>A0ABP9B6I5</accession>
<evidence type="ECO:0000259" key="3">
    <source>
        <dbReference type="Pfam" id="PF02550"/>
    </source>
</evidence>
<evidence type="ECO:0000313" key="6">
    <source>
        <dbReference type="Proteomes" id="UP001500928"/>
    </source>
</evidence>
<dbReference type="PANTHER" id="PTHR21432">
    <property type="entry name" value="ACETYL-COA HYDROLASE-RELATED"/>
    <property type="match status" value="1"/>
</dbReference>
<dbReference type="Gene3D" id="3.30.750.70">
    <property type="entry name" value="4-hydroxybutyrate coenzyme like domains"/>
    <property type="match status" value="1"/>
</dbReference>
<comment type="caution">
    <text evidence="5">The sequence shown here is derived from an EMBL/GenBank/DDBJ whole genome shotgun (WGS) entry which is preliminary data.</text>
</comment>
<dbReference type="InterPro" id="IPR026888">
    <property type="entry name" value="AcetylCoA_hyd_C"/>
</dbReference>
<evidence type="ECO:0000259" key="4">
    <source>
        <dbReference type="Pfam" id="PF13336"/>
    </source>
</evidence>
<dbReference type="InterPro" id="IPR038460">
    <property type="entry name" value="AcetylCoA_hyd_C_sf"/>
</dbReference>
<dbReference type="InterPro" id="IPR046433">
    <property type="entry name" value="ActCoA_hydro"/>
</dbReference>
<dbReference type="Pfam" id="PF13336">
    <property type="entry name" value="AcetylCoA_hyd_C"/>
    <property type="match status" value="1"/>
</dbReference>
<organism evidence="5 6">
    <name type="scientific">Actinomycetospora chlora</name>
    <dbReference type="NCBI Taxonomy" id="663608"/>
    <lineage>
        <taxon>Bacteria</taxon>
        <taxon>Bacillati</taxon>
        <taxon>Actinomycetota</taxon>
        <taxon>Actinomycetes</taxon>
        <taxon>Pseudonocardiales</taxon>
        <taxon>Pseudonocardiaceae</taxon>
        <taxon>Actinomycetospora</taxon>
    </lineage>
</organism>
<keyword evidence="5" id="KW-0378">Hydrolase</keyword>
<dbReference type="SUPFAM" id="SSF100950">
    <property type="entry name" value="NagB/RpiA/CoA transferase-like"/>
    <property type="match status" value="2"/>
</dbReference>
<reference evidence="6" key="1">
    <citation type="journal article" date="2019" name="Int. J. Syst. Evol. Microbiol.">
        <title>The Global Catalogue of Microorganisms (GCM) 10K type strain sequencing project: providing services to taxonomists for standard genome sequencing and annotation.</title>
        <authorList>
            <consortium name="The Broad Institute Genomics Platform"/>
            <consortium name="The Broad Institute Genome Sequencing Center for Infectious Disease"/>
            <person name="Wu L."/>
            <person name="Ma J."/>
        </authorList>
    </citation>
    <scope>NUCLEOTIDE SEQUENCE [LARGE SCALE GENOMIC DNA]</scope>
    <source>
        <strain evidence="6">JCM 17979</strain>
    </source>
</reference>
<comment type="similarity">
    <text evidence="1">Belongs to the acetyl-CoA hydrolase/transferase family.</text>
</comment>
<gene>
    <name evidence="5" type="ORF">GCM10023200_27820</name>
</gene>
<protein>
    <submittedName>
        <fullName evidence="5">Acetyl-CoA hydrolase/transferase C-terminal domain-containing protein</fullName>
    </submittedName>
</protein>
<proteinExistence type="inferred from homology"/>
<dbReference type="InterPro" id="IPR003702">
    <property type="entry name" value="ActCoA_hydro_N"/>
</dbReference>